<gene>
    <name evidence="3" type="ORF">EHUX00137_LOCUS20955</name>
</gene>
<feature type="coiled-coil region" evidence="1">
    <location>
        <begin position="40"/>
        <end position="67"/>
    </location>
</feature>
<proteinExistence type="predicted"/>
<reference evidence="3" key="1">
    <citation type="submission" date="2021-01" db="EMBL/GenBank/DDBJ databases">
        <authorList>
            <person name="Corre E."/>
            <person name="Pelletier E."/>
            <person name="Niang G."/>
            <person name="Scheremetjew M."/>
            <person name="Finn R."/>
            <person name="Kale V."/>
            <person name="Holt S."/>
            <person name="Cochrane G."/>
            <person name="Meng A."/>
            <person name="Brown T."/>
            <person name="Cohen L."/>
        </authorList>
    </citation>
    <scope>NUCLEOTIDE SEQUENCE</scope>
    <source>
        <strain evidence="3">379</strain>
    </source>
</reference>
<feature type="region of interest" description="Disordered" evidence="2">
    <location>
        <begin position="1"/>
        <end position="25"/>
    </location>
</feature>
<name>A0A7S3SHX3_EMIHU</name>
<sequence>MQAEMERQAQQIAAQGGRSSRHAEEVARLTAENRLLTDRVETLTLSATNQTAAVERLQEENASLHAKAGMVDTIRRREQQVCSLQPSDGCCWWMTRELECCHHHTQPYLSVGTHPDRAGAEAAARRDRLGGVSSCVGCPVL</sequence>
<evidence type="ECO:0000313" key="3">
    <source>
        <dbReference type="EMBL" id="CAE0554977.1"/>
    </source>
</evidence>
<organism evidence="3">
    <name type="scientific">Emiliania huxleyi</name>
    <name type="common">Coccolithophore</name>
    <name type="synonym">Pontosphaera huxleyi</name>
    <dbReference type="NCBI Taxonomy" id="2903"/>
    <lineage>
        <taxon>Eukaryota</taxon>
        <taxon>Haptista</taxon>
        <taxon>Haptophyta</taxon>
        <taxon>Prymnesiophyceae</taxon>
        <taxon>Isochrysidales</taxon>
        <taxon>Noelaerhabdaceae</taxon>
        <taxon>Emiliania</taxon>
    </lineage>
</organism>
<dbReference type="EMBL" id="HBIR01027158">
    <property type="protein sequence ID" value="CAE0554977.1"/>
    <property type="molecule type" value="Transcribed_RNA"/>
</dbReference>
<accession>A0A7S3SHX3</accession>
<protein>
    <submittedName>
        <fullName evidence="3">Uncharacterized protein</fullName>
    </submittedName>
</protein>
<evidence type="ECO:0000256" key="2">
    <source>
        <dbReference type="SAM" id="MobiDB-lite"/>
    </source>
</evidence>
<evidence type="ECO:0000256" key="1">
    <source>
        <dbReference type="SAM" id="Coils"/>
    </source>
</evidence>
<keyword evidence="1" id="KW-0175">Coiled coil</keyword>
<dbReference type="AlphaFoldDB" id="A0A7S3SHX3"/>